<evidence type="ECO:0000313" key="1">
    <source>
        <dbReference type="EMBL" id="GIY73545.1"/>
    </source>
</evidence>
<organism evidence="1 2">
    <name type="scientific">Caerostris darwini</name>
    <dbReference type="NCBI Taxonomy" id="1538125"/>
    <lineage>
        <taxon>Eukaryota</taxon>
        <taxon>Metazoa</taxon>
        <taxon>Ecdysozoa</taxon>
        <taxon>Arthropoda</taxon>
        <taxon>Chelicerata</taxon>
        <taxon>Arachnida</taxon>
        <taxon>Araneae</taxon>
        <taxon>Araneomorphae</taxon>
        <taxon>Entelegynae</taxon>
        <taxon>Araneoidea</taxon>
        <taxon>Araneidae</taxon>
        <taxon>Caerostris</taxon>
    </lineage>
</organism>
<evidence type="ECO:0000313" key="2">
    <source>
        <dbReference type="Proteomes" id="UP001054837"/>
    </source>
</evidence>
<name>A0AAV4VW97_9ARAC</name>
<comment type="caution">
    <text evidence="1">The sequence shown here is derived from an EMBL/GenBank/DDBJ whole genome shotgun (WGS) entry which is preliminary data.</text>
</comment>
<proteinExistence type="predicted"/>
<dbReference type="AlphaFoldDB" id="A0AAV4VW97"/>
<dbReference type="EMBL" id="BPLQ01013620">
    <property type="protein sequence ID" value="GIY73545.1"/>
    <property type="molecule type" value="Genomic_DNA"/>
</dbReference>
<keyword evidence="2" id="KW-1185">Reference proteome</keyword>
<reference evidence="1 2" key="1">
    <citation type="submission" date="2021-06" db="EMBL/GenBank/DDBJ databases">
        <title>Caerostris darwini draft genome.</title>
        <authorList>
            <person name="Kono N."/>
            <person name="Arakawa K."/>
        </authorList>
    </citation>
    <scope>NUCLEOTIDE SEQUENCE [LARGE SCALE GENOMIC DNA]</scope>
</reference>
<accession>A0AAV4VW97</accession>
<protein>
    <submittedName>
        <fullName evidence="1">Uncharacterized protein</fullName>
    </submittedName>
</protein>
<gene>
    <name evidence="1" type="primary">g.30245</name>
    <name evidence="1" type="ORF">CDAR_620491</name>
</gene>
<dbReference type="Proteomes" id="UP001054837">
    <property type="component" value="Unassembled WGS sequence"/>
</dbReference>
<sequence>MNDSACKARRALTRVSLLSLAFEYEADVDYSSHSQIIIGTVDKECQHCIALKNEGESAGFCCATGKVVLPPLNSPPEPLKTLLGGATLQSKLLLCIIRKIRFSFYLSM</sequence>